<keyword evidence="3" id="KW-1185">Reference proteome</keyword>
<proteinExistence type="predicted"/>
<dbReference type="STRING" id="4533.J3ND75"/>
<evidence type="ECO:0000313" key="2">
    <source>
        <dbReference type="EnsemblPlants" id="OB12G19330.1"/>
    </source>
</evidence>
<dbReference type="Proteomes" id="UP000006038">
    <property type="component" value="Chromosome 12"/>
</dbReference>
<dbReference type="AlphaFoldDB" id="J3ND75"/>
<dbReference type="Gramene" id="OB12G19330.1">
    <property type="protein sequence ID" value="OB12G19330.1"/>
    <property type="gene ID" value="OB12G19330"/>
</dbReference>
<dbReference type="EnsemblPlants" id="OB12G19330.1">
    <property type="protein sequence ID" value="OB12G19330.1"/>
    <property type="gene ID" value="OB12G19330"/>
</dbReference>
<feature type="region of interest" description="Disordered" evidence="1">
    <location>
        <begin position="152"/>
        <end position="173"/>
    </location>
</feature>
<reference evidence="2" key="2">
    <citation type="submission" date="2013-04" db="UniProtKB">
        <authorList>
            <consortium name="EnsemblPlants"/>
        </authorList>
    </citation>
    <scope>IDENTIFICATION</scope>
</reference>
<sequence>MAMGRIWGEFCKNPPITKPMTVRHCEVKDLSSVMKRSGDIASLFQKHASKKKIDTGSNAFTVDGLKNWNIGEKALIKHLDSKSHMAAQERYIGLINPKEAIDYNIEKWSDEDFVFIMMRTSTPSIHPRPHKYNFMILLPVLVHVNSTIKNDGEDPKGRGFARGTSDCKTAPTSDGRHNFKRTLIWNECPRGRVVAHHKFAMTIGDCIGC</sequence>
<evidence type="ECO:0000256" key="1">
    <source>
        <dbReference type="SAM" id="MobiDB-lite"/>
    </source>
</evidence>
<accession>J3ND75</accession>
<organism evidence="2">
    <name type="scientific">Oryza brachyantha</name>
    <name type="common">malo sina</name>
    <dbReference type="NCBI Taxonomy" id="4533"/>
    <lineage>
        <taxon>Eukaryota</taxon>
        <taxon>Viridiplantae</taxon>
        <taxon>Streptophyta</taxon>
        <taxon>Embryophyta</taxon>
        <taxon>Tracheophyta</taxon>
        <taxon>Spermatophyta</taxon>
        <taxon>Magnoliopsida</taxon>
        <taxon>Liliopsida</taxon>
        <taxon>Poales</taxon>
        <taxon>Poaceae</taxon>
        <taxon>BOP clade</taxon>
        <taxon>Oryzoideae</taxon>
        <taxon>Oryzeae</taxon>
        <taxon>Oryzinae</taxon>
        <taxon>Oryza</taxon>
    </lineage>
</organism>
<name>J3ND75_ORYBR</name>
<reference evidence="2" key="1">
    <citation type="journal article" date="2013" name="Nat. Commun.">
        <title>Whole-genome sequencing of Oryza brachyantha reveals mechanisms underlying Oryza genome evolution.</title>
        <authorList>
            <person name="Chen J."/>
            <person name="Huang Q."/>
            <person name="Gao D."/>
            <person name="Wang J."/>
            <person name="Lang Y."/>
            <person name="Liu T."/>
            <person name="Li B."/>
            <person name="Bai Z."/>
            <person name="Luis Goicoechea J."/>
            <person name="Liang C."/>
            <person name="Chen C."/>
            <person name="Zhang W."/>
            <person name="Sun S."/>
            <person name="Liao Y."/>
            <person name="Zhang X."/>
            <person name="Yang L."/>
            <person name="Song C."/>
            <person name="Wang M."/>
            <person name="Shi J."/>
            <person name="Liu G."/>
            <person name="Liu J."/>
            <person name="Zhou H."/>
            <person name="Zhou W."/>
            <person name="Yu Q."/>
            <person name="An N."/>
            <person name="Chen Y."/>
            <person name="Cai Q."/>
            <person name="Wang B."/>
            <person name="Liu B."/>
            <person name="Min J."/>
            <person name="Huang Y."/>
            <person name="Wu H."/>
            <person name="Li Z."/>
            <person name="Zhang Y."/>
            <person name="Yin Y."/>
            <person name="Song W."/>
            <person name="Jiang J."/>
            <person name="Jackson S.A."/>
            <person name="Wing R.A."/>
            <person name="Wang J."/>
            <person name="Chen M."/>
        </authorList>
    </citation>
    <scope>NUCLEOTIDE SEQUENCE [LARGE SCALE GENOMIC DNA]</scope>
    <source>
        <strain evidence="2">cv. IRGC 101232</strain>
    </source>
</reference>
<evidence type="ECO:0000313" key="3">
    <source>
        <dbReference type="Proteomes" id="UP000006038"/>
    </source>
</evidence>
<dbReference type="HOGENOM" id="CLU_1317212_0_0_1"/>
<protein>
    <submittedName>
        <fullName evidence="2">Uncharacterized protein</fullName>
    </submittedName>
</protein>